<dbReference type="GeneID" id="93346497"/>
<dbReference type="Proteomes" id="UP000254400">
    <property type="component" value="Unassembled WGS sequence"/>
</dbReference>
<gene>
    <name evidence="1" type="ORF">NCTC10343_03143</name>
</gene>
<reference evidence="1 2" key="1">
    <citation type="submission" date="2018-06" db="EMBL/GenBank/DDBJ databases">
        <authorList>
            <consortium name="Pathogen Informatics"/>
            <person name="Doyle S."/>
        </authorList>
    </citation>
    <scope>NUCLEOTIDE SEQUENCE [LARGE SCALE GENOMIC DNA]</scope>
    <source>
        <strain evidence="1 2">NCTC10343</strain>
    </source>
</reference>
<protein>
    <submittedName>
        <fullName evidence="1">DGQHR domain</fullName>
    </submittedName>
</protein>
<dbReference type="AlphaFoldDB" id="A0A378XYZ8"/>
<evidence type="ECO:0000313" key="2">
    <source>
        <dbReference type="Proteomes" id="UP000254400"/>
    </source>
</evidence>
<dbReference type="EMBL" id="UGSC01000001">
    <property type="protein sequence ID" value="SUA70272.1"/>
    <property type="molecule type" value="Genomic_DNA"/>
</dbReference>
<evidence type="ECO:0000313" key="1">
    <source>
        <dbReference type="EMBL" id="SUA70272.1"/>
    </source>
</evidence>
<dbReference type="RefSeq" id="WP_019687664.1">
    <property type="nucleotide sequence ID" value="NZ_CP036496.1"/>
</dbReference>
<sequence>MKTDRREVEKIITEIIDEHKTSRKKILSVNDRLNSLGVPYGTLNEIILKKKSIEEVSLPLLCVFTECINSVFGGIDPLEHFTATEIREAKESVASEFVSETISLPLTFNAIQIDEKAYSSKISAKLLNKMFESQMIIYDPRSQRGLKYKGNRNDGIIETPIVNQSSVRTIANKLVANDYLTDTIRFNVYNFESEPVTWIPKEDEFGQLIINKDATISILDGFHRLQATVKAMNEKNDLNFNFELSIRTYDQQTASKFFGQINTINILNKDRKKELSATGRSASVVKELQTNQDSELKGIRIASTTKPNTAVGQLTTFSILNLAIERTFNPQTYLDYQNVSHYLVKYFGILISLYVDAFLENREKYDKSYINHPLMFFGYTVIAYKMYQKDNQSINPQELNKIIDSLDLSNDKTLIDLFEAKRAYSSTRIQGDILKHFENIIKEV</sequence>
<proteinExistence type="predicted"/>
<dbReference type="Pfam" id="PF14072">
    <property type="entry name" value="DndB"/>
    <property type="match status" value="1"/>
</dbReference>
<name>A0A378XYZ8_PAEPO</name>
<organism evidence="1 2">
    <name type="scientific">Paenibacillus polymyxa</name>
    <name type="common">Bacillus polymyxa</name>
    <dbReference type="NCBI Taxonomy" id="1406"/>
    <lineage>
        <taxon>Bacteria</taxon>
        <taxon>Bacillati</taxon>
        <taxon>Bacillota</taxon>
        <taxon>Bacilli</taxon>
        <taxon>Bacillales</taxon>
        <taxon>Paenibacillaceae</taxon>
        <taxon>Paenibacillus</taxon>
    </lineage>
</organism>
<dbReference type="InterPro" id="IPR017642">
    <property type="entry name" value="DNA_S_mod_DndB"/>
</dbReference>
<accession>A0A378XYZ8</accession>